<feature type="domain" description="Cyclic nucleotide-binding" evidence="3">
    <location>
        <begin position="433"/>
        <end position="530"/>
    </location>
</feature>
<evidence type="ECO:0000259" key="3">
    <source>
        <dbReference type="PROSITE" id="PS50042"/>
    </source>
</evidence>
<sequence>MDTLVEYLQSEFAALTPEELHLLASGMQERTVEQYQSLCRRGEDSESFAVIKSGRVGLLDSDGRTMVTLTAGNVLGARDFFTNAPAQMTARAESPPVTFWEMTAETFADLLEAQPRLGVHFAHSLGSTDSSTRLTEHLRRRLHRLSAFSGLGTDVLTMVAAALSPMELQLGDTLYRSGEQPSGLYLAVEGSLSRMTDSQPPMLIEDGALLGGENLASDIPYNHTVVAEEPTLCWELSRNDFHRINQVHPVLQRALNRPAIPARPDTVAAPVPTAGDFSLASVRELAALPDHVLKAVSQVVATRAVSAGQVVYQPGEPSSEFYVVHSGEIELSSPSDIGVNQELSRAAVQDVFGLDSLQAQTPRTKQATATVDTELLVLPRIYLLRLAEQFPEINTLLAPDTESHSSKPAEESPTPATGLRAESDLGDLHGFSVFWGLTGQELARIQTELQPVVFYPQEQLFTRGDIVTALYLLQEGKVLLEAEDGQIRYLEPTSAIGLDSLLSQAPVTEHAFASTEIRVVLIPRERVWQLATEIPRFDENLRSLAQQETSAPPVPVVQQQPATPPPTWPGAADSPPAQPSPTIPSGPATGPSLAEPPSGLPPAHSPQSTSQPAEPVNPFGPPPAGTPPLSAPGSAPVVEQDPFLADSKSSRRDDQGFGGMSGAGKIRAILTAVLVVYLVGWAAFSLIQDLVPDLF</sequence>
<dbReference type="GO" id="GO:0003700">
    <property type="term" value="F:DNA-binding transcription factor activity"/>
    <property type="evidence" value="ECO:0007669"/>
    <property type="project" value="TreeGrafter"/>
</dbReference>
<protein>
    <submittedName>
        <fullName evidence="4">Cyclic nucleotide-binding domain-containing protein</fullName>
    </submittedName>
</protein>
<feature type="transmembrane region" description="Helical" evidence="2">
    <location>
        <begin position="668"/>
        <end position="687"/>
    </location>
</feature>
<keyword evidence="2" id="KW-0812">Transmembrane</keyword>
<feature type="compositionally biased region" description="Pro residues" evidence="1">
    <location>
        <begin position="618"/>
        <end position="630"/>
    </location>
</feature>
<dbReference type="CDD" id="cd00038">
    <property type="entry name" value="CAP_ED"/>
    <property type="match status" value="4"/>
</dbReference>
<reference evidence="4" key="1">
    <citation type="submission" date="2019-09" db="EMBL/GenBank/DDBJ databases">
        <title>Characterisation of the sponge microbiome using genome-centric metagenomics.</title>
        <authorList>
            <person name="Engelberts J.P."/>
            <person name="Robbins S.J."/>
            <person name="De Goeij J.M."/>
            <person name="Aranda M."/>
            <person name="Bell S.C."/>
            <person name="Webster N.S."/>
        </authorList>
    </citation>
    <scope>NUCLEOTIDE SEQUENCE</scope>
    <source>
        <strain evidence="4">SB0662_bin_9</strain>
    </source>
</reference>
<feature type="region of interest" description="Disordered" evidence="1">
    <location>
        <begin position="546"/>
        <end position="639"/>
    </location>
</feature>
<feature type="region of interest" description="Disordered" evidence="1">
    <location>
        <begin position="398"/>
        <end position="421"/>
    </location>
</feature>
<dbReference type="Pfam" id="PF00027">
    <property type="entry name" value="cNMP_binding"/>
    <property type="match status" value="4"/>
</dbReference>
<dbReference type="Gene3D" id="2.60.120.10">
    <property type="entry name" value="Jelly Rolls"/>
    <property type="match status" value="4"/>
</dbReference>
<feature type="domain" description="Cyclic nucleotide-binding" evidence="3">
    <location>
        <begin position="11"/>
        <end position="111"/>
    </location>
</feature>
<keyword evidence="2" id="KW-1133">Transmembrane helix</keyword>
<dbReference type="GO" id="GO:0005829">
    <property type="term" value="C:cytosol"/>
    <property type="evidence" value="ECO:0007669"/>
    <property type="project" value="TreeGrafter"/>
</dbReference>
<dbReference type="AlphaFoldDB" id="A0A6B1DRM7"/>
<comment type="caution">
    <text evidence="4">The sequence shown here is derived from an EMBL/GenBank/DDBJ whole genome shotgun (WGS) entry which is preliminary data.</text>
</comment>
<dbReference type="InterPro" id="IPR050397">
    <property type="entry name" value="Env_Response_Regulators"/>
</dbReference>
<dbReference type="InterPro" id="IPR018490">
    <property type="entry name" value="cNMP-bd_dom_sf"/>
</dbReference>
<evidence type="ECO:0000256" key="2">
    <source>
        <dbReference type="SAM" id="Phobius"/>
    </source>
</evidence>
<feature type="domain" description="Cyclic nucleotide-binding" evidence="3">
    <location>
        <begin position="284"/>
        <end position="386"/>
    </location>
</feature>
<gene>
    <name evidence="4" type="ORF">F4Y08_06305</name>
</gene>
<organism evidence="4">
    <name type="scientific">Caldilineaceae bacterium SB0662_bin_9</name>
    <dbReference type="NCBI Taxonomy" id="2605258"/>
    <lineage>
        <taxon>Bacteria</taxon>
        <taxon>Bacillati</taxon>
        <taxon>Chloroflexota</taxon>
        <taxon>Caldilineae</taxon>
        <taxon>Caldilineales</taxon>
        <taxon>Caldilineaceae</taxon>
    </lineage>
</organism>
<dbReference type="InterPro" id="IPR000595">
    <property type="entry name" value="cNMP-bd_dom"/>
</dbReference>
<dbReference type="PANTHER" id="PTHR24567:SF74">
    <property type="entry name" value="HTH-TYPE TRANSCRIPTIONAL REGULATOR ARCR"/>
    <property type="match status" value="1"/>
</dbReference>
<dbReference type="InterPro" id="IPR014710">
    <property type="entry name" value="RmlC-like_jellyroll"/>
</dbReference>
<feature type="domain" description="Cyclic nucleotide-binding" evidence="3">
    <location>
        <begin position="147"/>
        <end position="244"/>
    </location>
</feature>
<dbReference type="PANTHER" id="PTHR24567">
    <property type="entry name" value="CRP FAMILY TRANSCRIPTIONAL REGULATORY PROTEIN"/>
    <property type="match status" value="1"/>
</dbReference>
<dbReference type="SUPFAM" id="SSF51206">
    <property type="entry name" value="cAMP-binding domain-like"/>
    <property type="match status" value="4"/>
</dbReference>
<dbReference type="SMART" id="SM00100">
    <property type="entry name" value="cNMP"/>
    <property type="match status" value="4"/>
</dbReference>
<keyword evidence="2" id="KW-0472">Membrane</keyword>
<name>A0A6B1DRM7_9CHLR</name>
<dbReference type="EMBL" id="VXPY01000038">
    <property type="protein sequence ID" value="MYD89938.1"/>
    <property type="molecule type" value="Genomic_DNA"/>
</dbReference>
<evidence type="ECO:0000313" key="4">
    <source>
        <dbReference type="EMBL" id="MYD89938.1"/>
    </source>
</evidence>
<evidence type="ECO:0000256" key="1">
    <source>
        <dbReference type="SAM" id="MobiDB-lite"/>
    </source>
</evidence>
<proteinExistence type="predicted"/>
<dbReference type="PROSITE" id="PS50042">
    <property type="entry name" value="CNMP_BINDING_3"/>
    <property type="match status" value="4"/>
</dbReference>
<accession>A0A6B1DRM7</accession>
<feature type="compositionally biased region" description="Basic and acidic residues" evidence="1">
    <location>
        <begin position="401"/>
        <end position="410"/>
    </location>
</feature>